<dbReference type="OrthoDB" id="107223at2157"/>
<keyword evidence="3" id="KW-1185">Reference proteome</keyword>
<evidence type="ECO:0000313" key="3">
    <source>
        <dbReference type="Proteomes" id="UP000326500"/>
    </source>
</evidence>
<protein>
    <submittedName>
        <fullName evidence="2">Uncharacterized protein</fullName>
    </submittedName>
</protein>
<dbReference type="InterPro" id="IPR008928">
    <property type="entry name" value="6-hairpin_glycosidase_sf"/>
</dbReference>
<dbReference type="STRING" id="2200.GCA_001571405_00590"/>
<gene>
    <name evidence="2" type="ORF">SAMN04488571_10268</name>
</gene>
<sequence length="376" mass="41906">MTEDASTTAARDLMAEFADLTGLDPPRAHPRRYLWTDAYAVCNYLELFRRTGDEDYRDLALRLVDQVHHTLGRHRDDDSRTGWISGLSEEEGEAHPTRGGLRIGKPLPERRLDEPFDEQLEWERDGQYYHYLTKWMHALNRTSRVTGDPVYLSWAVDLAKAAHAAFTYTPSSGGKRMYWKMSIDLSRPLVPSMGLHDPLDGFVTYSELQAAAGGTELATEIADMARLCRAGVPAIDDPLGIGGLLFDSVRIVQIASQNVSAYEELLASILDAALVGLARFAGSGTLRNPPEYRLAFRELGLSIGLRGMEVIVERVRKNPALARRAEGLVRYVPLAAAIERFWMDPNNQKAGTWTGNREINMVMLATSLAPGEFLTV</sequence>
<name>A0A1G8XV11_9EURY</name>
<feature type="region of interest" description="Disordered" evidence="1">
    <location>
        <begin position="73"/>
        <end position="107"/>
    </location>
</feature>
<proteinExistence type="predicted"/>
<accession>A0A1G8XV11</accession>
<dbReference type="RefSeq" id="WP_066955462.1">
    <property type="nucleotide sequence ID" value="NZ_BCNX01000004.1"/>
</dbReference>
<dbReference type="SUPFAM" id="SSF48208">
    <property type="entry name" value="Six-hairpin glycosidases"/>
    <property type="match status" value="1"/>
</dbReference>
<dbReference type="Proteomes" id="UP000326500">
    <property type="component" value="Unassembled WGS sequence"/>
</dbReference>
<organism evidence="2 3">
    <name type="scientific">Methanoculleus thermophilus</name>
    <dbReference type="NCBI Taxonomy" id="2200"/>
    <lineage>
        <taxon>Archaea</taxon>
        <taxon>Methanobacteriati</taxon>
        <taxon>Methanobacteriota</taxon>
        <taxon>Stenosarchaea group</taxon>
        <taxon>Methanomicrobia</taxon>
        <taxon>Methanomicrobiales</taxon>
        <taxon>Methanomicrobiaceae</taxon>
        <taxon>Methanoculleus</taxon>
    </lineage>
</organism>
<evidence type="ECO:0000256" key="1">
    <source>
        <dbReference type="SAM" id="MobiDB-lite"/>
    </source>
</evidence>
<evidence type="ECO:0000313" key="2">
    <source>
        <dbReference type="EMBL" id="SDJ94472.1"/>
    </source>
</evidence>
<reference evidence="2 3" key="1">
    <citation type="submission" date="2016-10" db="EMBL/GenBank/DDBJ databases">
        <authorList>
            <person name="Varghese N."/>
            <person name="Submissions S."/>
        </authorList>
    </citation>
    <scope>NUCLEOTIDE SEQUENCE [LARGE SCALE GENOMIC DNA]</scope>
    <source>
        <strain evidence="2 3">DSM 2373</strain>
    </source>
</reference>
<dbReference type="EMBL" id="FNFT01000002">
    <property type="protein sequence ID" value="SDJ94472.1"/>
    <property type="molecule type" value="Genomic_DNA"/>
</dbReference>
<dbReference type="GO" id="GO:0005975">
    <property type="term" value="P:carbohydrate metabolic process"/>
    <property type="evidence" value="ECO:0007669"/>
    <property type="project" value="InterPro"/>
</dbReference>
<dbReference type="AlphaFoldDB" id="A0A1G8XV11"/>